<reference evidence="3 4" key="1">
    <citation type="journal article" date="2011" name="J. Bacteriol.">
        <title>Genome sequence of the mercury-methylating and pleomorphic Desulfovibrio africanus Strain Walvis Bay.</title>
        <authorList>
            <person name="Brown S.D."/>
            <person name="Wall J.D."/>
            <person name="Kucken A.M."/>
            <person name="Gilmour C.C."/>
            <person name="Podar M."/>
            <person name="Brandt C.C."/>
            <person name="Teshima H."/>
            <person name="Detter J.C."/>
            <person name="Han C.S."/>
            <person name="Land M.L."/>
            <person name="Lucas S."/>
            <person name="Han J."/>
            <person name="Pennacchio L."/>
            <person name="Nolan M."/>
            <person name="Pitluck S."/>
            <person name="Woyke T."/>
            <person name="Goodwin L."/>
            <person name="Palumbo A.V."/>
            <person name="Elias D.A."/>
        </authorList>
    </citation>
    <scope>NUCLEOTIDE SEQUENCE [LARGE SCALE GENOMIC DNA]</scope>
    <source>
        <strain evidence="3 4">Walvis Bay</strain>
    </source>
</reference>
<sequence length="477" mass="53251">MAKPPILILQMQRMGDTILTFPLVLWLTRRYPGHPVWIVAERVFYEALMSVSPAVTYFPWEGTGRLLKERFLLCLNLSHRPEAADLAGRVQAEATFGTVAAPDGAHYINGFFQLYRAALTHCNRHNRLHWADLNALDIVPLDELRATRWPLPRTLSQEARAVGLFVGASERAKRPEPGFWAALSDELHGRGFRPVLFGGPGERELAAEIQRRARCRVLNQAGRLGLGELAAVCQTMQLMITPDTGPMHLAAWTGAKVLNLSMGPVNPWETGPYQPGHYVLRAAKSCVGCWECGNNSPDKQGDGLPCHETFAPSRVALLASLLTKDRPGDLERLRLPGGRLLLTARDDAGLYTLRPVMGAAPEARELVSRLWSAFFGWRAGLWDQDRPAKDARALWQSQPKLAMALRGVLPRFGRELRHSLAGKTVTLDQNFWRAVPPMARPLSSWLHLFLQNADYSLRAKRESLEMLEVLSIFLADS</sequence>
<dbReference type="CDD" id="cd03789">
    <property type="entry name" value="GT9_LPS_heptosyltransferase"/>
    <property type="match status" value="1"/>
</dbReference>
<evidence type="ECO:0000313" key="3">
    <source>
        <dbReference type="EMBL" id="EGJ50725.1"/>
    </source>
</evidence>
<dbReference type="InterPro" id="IPR002201">
    <property type="entry name" value="Glyco_trans_9"/>
</dbReference>
<dbReference type="PANTHER" id="PTHR30160">
    <property type="entry name" value="TETRAACYLDISACCHARIDE 4'-KINASE-RELATED"/>
    <property type="match status" value="1"/>
</dbReference>
<keyword evidence="4" id="KW-1185">Reference proteome</keyword>
<dbReference type="GO" id="GO:0008713">
    <property type="term" value="F:ADP-heptose-lipopolysaccharide heptosyltransferase activity"/>
    <property type="evidence" value="ECO:0007669"/>
    <property type="project" value="TreeGrafter"/>
</dbReference>
<dbReference type="STRING" id="690850.Desaf_2401"/>
<accession>F3YYH1</accession>
<dbReference type="InterPro" id="IPR051199">
    <property type="entry name" value="LPS_LOS_Heptosyltrfase"/>
</dbReference>
<name>F3YYH1_DESAF</name>
<keyword evidence="2 3" id="KW-0808">Transferase</keyword>
<dbReference type="AlphaFoldDB" id="F3YYH1"/>
<evidence type="ECO:0000313" key="4">
    <source>
        <dbReference type="Proteomes" id="UP000007844"/>
    </source>
</evidence>
<gene>
    <name evidence="3" type="ORF">Desaf_2401</name>
</gene>
<organism evidence="3 4">
    <name type="scientific">Desulfocurvibacter africanus subsp. africanus str. Walvis Bay</name>
    <dbReference type="NCBI Taxonomy" id="690850"/>
    <lineage>
        <taxon>Bacteria</taxon>
        <taxon>Pseudomonadati</taxon>
        <taxon>Thermodesulfobacteriota</taxon>
        <taxon>Desulfovibrionia</taxon>
        <taxon>Desulfovibrionales</taxon>
        <taxon>Desulfovibrionaceae</taxon>
        <taxon>Desulfocurvibacter</taxon>
    </lineage>
</organism>
<dbReference type="EMBL" id="CP003221">
    <property type="protein sequence ID" value="EGJ50725.1"/>
    <property type="molecule type" value="Genomic_DNA"/>
</dbReference>
<dbReference type="Proteomes" id="UP000007844">
    <property type="component" value="Chromosome"/>
</dbReference>
<dbReference type="GO" id="GO:0005829">
    <property type="term" value="C:cytosol"/>
    <property type="evidence" value="ECO:0007669"/>
    <property type="project" value="TreeGrafter"/>
</dbReference>
<evidence type="ECO:0000256" key="1">
    <source>
        <dbReference type="ARBA" id="ARBA00022676"/>
    </source>
</evidence>
<dbReference type="KEGG" id="daf:Desaf_2401"/>
<keyword evidence="1" id="KW-0328">Glycosyltransferase</keyword>
<proteinExistence type="predicted"/>
<protein>
    <submittedName>
        <fullName evidence="3">Glycosyl transferase family 9</fullName>
    </submittedName>
</protein>
<evidence type="ECO:0000256" key="2">
    <source>
        <dbReference type="ARBA" id="ARBA00022679"/>
    </source>
</evidence>
<dbReference type="RefSeq" id="WP_014260427.1">
    <property type="nucleotide sequence ID" value="NC_016629.1"/>
</dbReference>
<dbReference type="HOGENOM" id="CLU_591503_0_0_7"/>
<dbReference type="eggNOG" id="COG0859">
    <property type="taxonomic scope" value="Bacteria"/>
</dbReference>
<dbReference type="SUPFAM" id="SSF53756">
    <property type="entry name" value="UDP-Glycosyltransferase/glycogen phosphorylase"/>
    <property type="match status" value="1"/>
</dbReference>
<dbReference type="Pfam" id="PF01075">
    <property type="entry name" value="Glyco_transf_9"/>
    <property type="match status" value="1"/>
</dbReference>
<dbReference type="GO" id="GO:0009244">
    <property type="term" value="P:lipopolysaccharide core region biosynthetic process"/>
    <property type="evidence" value="ECO:0007669"/>
    <property type="project" value="TreeGrafter"/>
</dbReference>
<dbReference type="Gene3D" id="3.40.50.2000">
    <property type="entry name" value="Glycogen Phosphorylase B"/>
    <property type="match status" value="2"/>
</dbReference>
<dbReference type="PANTHER" id="PTHR30160:SF7">
    <property type="entry name" value="ADP-HEPTOSE--LPS HEPTOSYLTRANSFERASE 2"/>
    <property type="match status" value="1"/>
</dbReference>